<dbReference type="Gene3D" id="3.40.50.150">
    <property type="entry name" value="Vaccinia Virus protein VP39"/>
    <property type="match status" value="1"/>
</dbReference>
<accession>A0A2N3G6Q8</accession>
<dbReference type="Pfam" id="PF13489">
    <property type="entry name" value="Methyltransf_23"/>
    <property type="match status" value="1"/>
</dbReference>
<evidence type="ECO:0000313" key="4">
    <source>
        <dbReference type="EMBL" id="PKQ28396.1"/>
    </source>
</evidence>
<dbReference type="GO" id="GO:0008168">
    <property type="term" value="F:methyltransferase activity"/>
    <property type="evidence" value="ECO:0007669"/>
    <property type="project" value="UniProtKB-KW"/>
</dbReference>
<sequence length="296" mass="34011">MIDNPGLLEQYELLIEFLKRYPERFAMLPDEDFVSGFLLFARHMAAYEFILPYVAGKDVLDIGCFTDYGCELLSREVRSIVAIDMDEDAIGFAIEKRSLPNTTFKAVNATEMPFSDSEFDVVVALEVIEHIPPGAVGAFLDEISRVLRDDGLIILVTPNRKFRLMPGQKPFNEEHWQEFRPHQFRHLLNSRFRDVSIEGIRAKQWIEEIEKIRVRRSAFRAYVRNPAGKLIQRAFSGLYSRLKKGVVVKHSEAEGVPSALEELFNPPRSFSMNDFYLTERLDGNAMELMAISKVAR</sequence>
<protein>
    <submittedName>
        <fullName evidence="4">Uncharacterized protein</fullName>
    </submittedName>
</protein>
<evidence type="ECO:0000313" key="5">
    <source>
        <dbReference type="Proteomes" id="UP000233654"/>
    </source>
</evidence>
<comment type="caution">
    <text evidence="4">The sequence shown here is derived from an EMBL/GenBank/DDBJ whole genome shotgun (WGS) entry which is preliminary data.</text>
</comment>
<keyword evidence="1" id="KW-0489">Methyltransferase</keyword>
<dbReference type="PANTHER" id="PTHR43464">
    <property type="entry name" value="METHYLTRANSFERASE"/>
    <property type="match status" value="1"/>
</dbReference>
<evidence type="ECO:0000256" key="1">
    <source>
        <dbReference type="ARBA" id="ARBA00022603"/>
    </source>
</evidence>
<evidence type="ECO:0000256" key="3">
    <source>
        <dbReference type="ARBA" id="ARBA00022691"/>
    </source>
</evidence>
<keyword evidence="3" id="KW-0949">S-adenosyl-L-methionine</keyword>
<dbReference type="InterPro" id="IPR029063">
    <property type="entry name" value="SAM-dependent_MTases_sf"/>
</dbReference>
<dbReference type="PANTHER" id="PTHR43464:SF19">
    <property type="entry name" value="UBIQUINONE BIOSYNTHESIS O-METHYLTRANSFERASE, MITOCHONDRIAL"/>
    <property type="match status" value="1"/>
</dbReference>
<name>A0A2N3G6Q8_9ACTN</name>
<organism evidence="4 5">
    <name type="scientific">Candidatus Anoxymicrobium japonicum</name>
    <dbReference type="NCBI Taxonomy" id="2013648"/>
    <lineage>
        <taxon>Bacteria</taxon>
        <taxon>Bacillati</taxon>
        <taxon>Actinomycetota</taxon>
        <taxon>Candidatus Geothermincolia</taxon>
        <taxon>Candidatus Geothermincolales</taxon>
        <taxon>Candidatus Anoxymicrobiaceae</taxon>
        <taxon>Candidatus Anoxymicrobium</taxon>
    </lineage>
</organism>
<dbReference type="Proteomes" id="UP000233654">
    <property type="component" value="Unassembled WGS sequence"/>
</dbReference>
<dbReference type="SUPFAM" id="SSF53335">
    <property type="entry name" value="S-adenosyl-L-methionine-dependent methyltransferases"/>
    <property type="match status" value="1"/>
</dbReference>
<dbReference type="CDD" id="cd02440">
    <property type="entry name" value="AdoMet_MTases"/>
    <property type="match status" value="1"/>
</dbReference>
<dbReference type="GO" id="GO:0032259">
    <property type="term" value="P:methylation"/>
    <property type="evidence" value="ECO:0007669"/>
    <property type="project" value="UniProtKB-KW"/>
</dbReference>
<gene>
    <name evidence="4" type="ORF">CVT63_03085</name>
</gene>
<dbReference type="AlphaFoldDB" id="A0A2N3G6Q8"/>
<keyword evidence="2" id="KW-0808">Transferase</keyword>
<dbReference type="EMBL" id="PHEX01000018">
    <property type="protein sequence ID" value="PKQ28396.1"/>
    <property type="molecule type" value="Genomic_DNA"/>
</dbReference>
<evidence type="ECO:0000256" key="2">
    <source>
        <dbReference type="ARBA" id="ARBA00022679"/>
    </source>
</evidence>
<proteinExistence type="predicted"/>
<reference evidence="4 5" key="1">
    <citation type="journal article" date="2017" name="ISME J.">
        <title>Potential for microbial H2 and metal transformations associated with novel bacteria and archaea in deep terrestrial subsurface sediments.</title>
        <authorList>
            <person name="Hernsdorf A.W."/>
            <person name="Amano Y."/>
            <person name="Miyakawa K."/>
            <person name="Ise K."/>
            <person name="Suzuki Y."/>
            <person name="Anantharaman K."/>
            <person name="Probst A."/>
            <person name="Burstein D."/>
            <person name="Thomas B.C."/>
            <person name="Banfield J.F."/>
        </authorList>
    </citation>
    <scope>NUCLEOTIDE SEQUENCE [LARGE SCALE GENOMIC DNA]</scope>
    <source>
        <strain evidence="4">HGW-Actinobacteria-3</strain>
    </source>
</reference>